<dbReference type="InterPro" id="IPR000182">
    <property type="entry name" value="GNAT_dom"/>
</dbReference>
<keyword evidence="7" id="KW-0808">Transferase</keyword>
<comment type="cofactor">
    <cofactor evidence="1">
        <name>Mg(2+)</name>
        <dbReference type="ChEBI" id="CHEBI:18420"/>
    </cofactor>
</comment>
<dbReference type="PROSITE" id="PS51186">
    <property type="entry name" value="GNAT"/>
    <property type="match status" value="1"/>
</dbReference>
<evidence type="ECO:0000313" key="7">
    <source>
        <dbReference type="EMBL" id="MDF8265739.1"/>
    </source>
</evidence>
<dbReference type="InterPro" id="IPR020476">
    <property type="entry name" value="Nudix_hydrolase"/>
</dbReference>
<protein>
    <submittedName>
        <fullName evidence="7">GNAT family N-acetyltransferase</fullName>
        <ecNumber evidence="7">2.3.1.-</ecNumber>
    </submittedName>
</protein>
<gene>
    <name evidence="7" type="ORF">P4R38_15950</name>
</gene>
<dbReference type="InterPro" id="IPR016181">
    <property type="entry name" value="Acyl_CoA_acyltransferase"/>
</dbReference>
<comment type="caution">
    <text evidence="7">The sequence shown here is derived from an EMBL/GenBank/DDBJ whole genome shotgun (WGS) entry which is preliminary data.</text>
</comment>
<keyword evidence="3 4" id="KW-0378">Hydrolase</keyword>
<feature type="domain" description="Nudix hydrolase" evidence="6">
    <location>
        <begin position="175"/>
        <end position="306"/>
    </location>
</feature>
<dbReference type="PROSITE" id="PS51462">
    <property type="entry name" value="NUDIX"/>
    <property type="match status" value="1"/>
</dbReference>
<dbReference type="InterPro" id="IPR000086">
    <property type="entry name" value="NUDIX_hydrolase_dom"/>
</dbReference>
<dbReference type="Gene3D" id="3.40.630.30">
    <property type="match status" value="1"/>
</dbReference>
<dbReference type="PROSITE" id="PS00893">
    <property type="entry name" value="NUDIX_BOX"/>
    <property type="match status" value="1"/>
</dbReference>
<dbReference type="SUPFAM" id="SSF55811">
    <property type="entry name" value="Nudix"/>
    <property type="match status" value="1"/>
</dbReference>
<feature type="domain" description="N-acetyltransferase" evidence="5">
    <location>
        <begin position="18"/>
        <end position="156"/>
    </location>
</feature>
<evidence type="ECO:0000256" key="4">
    <source>
        <dbReference type="RuleBase" id="RU003476"/>
    </source>
</evidence>
<evidence type="ECO:0000259" key="6">
    <source>
        <dbReference type="PROSITE" id="PS51462"/>
    </source>
</evidence>
<dbReference type="Proteomes" id="UP001528912">
    <property type="component" value="Unassembled WGS sequence"/>
</dbReference>
<dbReference type="PANTHER" id="PTHR43046:SF14">
    <property type="entry name" value="MUTT_NUDIX FAMILY PROTEIN"/>
    <property type="match status" value="1"/>
</dbReference>
<dbReference type="PANTHER" id="PTHR43046">
    <property type="entry name" value="GDP-MANNOSE MANNOSYL HYDROLASE"/>
    <property type="match status" value="1"/>
</dbReference>
<reference evidence="7 8" key="1">
    <citation type="submission" date="2023-03" db="EMBL/GenBank/DDBJ databases">
        <title>YIM 133296 draft genome.</title>
        <authorList>
            <person name="Xiong L."/>
        </authorList>
    </citation>
    <scope>NUCLEOTIDE SEQUENCE [LARGE SCALE GENOMIC DNA]</scope>
    <source>
        <strain evidence="7 8">YIM 133296</strain>
    </source>
</reference>
<name>A0ABT6CA10_9MICO</name>
<sequence length="324" mass="34971">MTSPAPVPPQPTLVDGAVTLRPWAPTEPDLAGAEGLSTKERHAAYADDRRAVSFVVEADGVVAGAVTVTRANGRDGTGRLSWSEVRGRAGDRMSQALRALAGYGFEELGLRRVEVYADVADRDAVRIASRAGLRKEGVVRGYAATGGAVLLGRLADDPDPFTREGFVATLNAGLPTKRAIAQALIRNERGEVLVCELVYKNFWDLPGGVVDPGESPAHAVVREIREELRLDARIRSLATVSWLPPWHGWDDATLFLFDVEVGGAAEVERAVLEPREIRAVHWVDEVGLKAHAADYTARLVARAVRQLDEGGGTAYLENGIDPDW</sequence>
<dbReference type="RefSeq" id="WP_277193040.1">
    <property type="nucleotide sequence ID" value="NZ_JAROAV010000040.1"/>
</dbReference>
<organism evidence="7 8">
    <name type="scientific">Luteipulveratus flavus</name>
    <dbReference type="NCBI Taxonomy" id="3031728"/>
    <lineage>
        <taxon>Bacteria</taxon>
        <taxon>Bacillati</taxon>
        <taxon>Actinomycetota</taxon>
        <taxon>Actinomycetes</taxon>
        <taxon>Micrococcales</taxon>
        <taxon>Dermacoccaceae</taxon>
        <taxon>Luteipulveratus</taxon>
    </lineage>
</organism>
<comment type="similarity">
    <text evidence="2 4">Belongs to the Nudix hydrolase family.</text>
</comment>
<proteinExistence type="inferred from homology"/>
<dbReference type="InterPro" id="IPR015797">
    <property type="entry name" value="NUDIX_hydrolase-like_dom_sf"/>
</dbReference>
<keyword evidence="8" id="KW-1185">Reference proteome</keyword>
<dbReference type="Pfam" id="PF00293">
    <property type="entry name" value="NUDIX"/>
    <property type="match status" value="1"/>
</dbReference>
<evidence type="ECO:0000259" key="5">
    <source>
        <dbReference type="PROSITE" id="PS51186"/>
    </source>
</evidence>
<evidence type="ECO:0000256" key="2">
    <source>
        <dbReference type="ARBA" id="ARBA00005582"/>
    </source>
</evidence>
<dbReference type="CDD" id="cd18876">
    <property type="entry name" value="NUDIX_Hydrolase"/>
    <property type="match status" value="1"/>
</dbReference>
<evidence type="ECO:0000256" key="3">
    <source>
        <dbReference type="ARBA" id="ARBA00022801"/>
    </source>
</evidence>
<evidence type="ECO:0000313" key="8">
    <source>
        <dbReference type="Proteomes" id="UP001528912"/>
    </source>
</evidence>
<accession>A0ABT6CA10</accession>
<dbReference type="SUPFAM" id="SSF55729">
    <property type="entry name" value="Acyl-CoA N-acyltransferases (Nat)"/>
    <property type="match status" value="1"/>
</dbReference>
<dbReference type="GO" id="GO:0016746">
    <property type="term" value="F:acyltransferase activity"/>
    <property type="evidence" value="ECO:0007669"/>
    <property type="project" value="UniProtKB-KW"/>
</dbReference>
<dbReference type="InterPro" id="IPR020084">
    <property type="entry name" value="NUDIX_hydrolase_CS"/>
</dbReference>
<keyword evidence="7" id="KW-0012">Acyltransferase</keyword>
<dbReference type="EMBL" id="JAROAV010000040">
    <property type="protein sequence ID" value="MDF8265739.1"/>
    <property type="molecule type" value="Genomic_DNA"/>
</dbReference>
<dbReference type="Gene3D" id="3.90.79.10">
    <property type="entry name" value="Nucleoside Triphosphate Pyrophosphohydrolase"/>
    <property type="match status" value="1"/>
</dbReference>
<evidence type="ECO:0000256" key="1">
    <source>
        <dbReference type="ARBA" id="ARBA00001946"/>
    </source>
</evidence>
<dbReference type="Pfam" id="PF13302">
    <property type="entry name" value="Acetyltransf_3"/>
    <property type="match status" value="1"/>
</dbReference>
<dbReference type="PRINTS" id="PR00502">
    <property type="entry name" value="NUDIXFAMILY"/>
</dbReference>
<dbReference type="EC" id="2.3.1.-" evidence="7"/>